<organism evidence="1 2">
    <name type="scientific">Vaccinium darrowii</name>
    <dbReference type="NCBI Taxonomy" id="229202"/>
    <lineage>
        <taxon>Eukaryota</taxon>
        <taxon>Viridiplantae</taxon>
        <taxon>Streptophyta</taxon>
        <taxon>Embryophyta</taxon>
        <taxon>Tracheophyta</taxon>
        <taxon>Spermatophyta</taxon>
        <taxon>Magnoliopsida</taxon>
        <taxon>eudicotyledons</taxon>
        <taxon>Gunneridae</taxon>
        <taxon>Pentapetalae</taxon>
        <taxon>asterids</taxon>
        <taxon>Ericales</taxon>
        <taxon>Ericaceae</taxon>
        <taxon>Vaccinioideae</taxon>
        <taxon>Vaccinieae</taxon>
        <taxon>Vaccinium</taxon>
    </lineage>
</organism>
<evidence type="ECO:0000313" key="2">
    <source>
        <dbReference type="Proteomes" id="UP000828048"/>
    </source>
</evidence>
<keyword evidence="2" id="KW-1185">Reference proteome</keyword>
<proteinExistence type="predicted"/>
<reference evidence="1 2" key="1">
    <citation type="journal article" date="2021" name="Hortic Res">
        <title>High-quality reference genome and annotation aids understanding of berry development for evergreen blueberry (Vaccinium darrowii).</title>
        <authorList>
            <person name="Yu J."/>
            <person name="Hulse-Kemp A.M."/>
            <person name="Babiker E."/>
            <person name="Staton M."/>
        </authorList>
    </citation>
    <scope>NUCLEOTIDE SEQUENCE [LARGE SCALE GENOMIC DNA]</scope>
    <source>
        <strain evidence="2">cv. NJ 8807/NJ 8810</strain>
        <tissue evidence="1">Young leaf</tissue>
    </source>
</reference>
<accession>A0ACB7YBX3</accession>
<dbReference type="Proteomes" id="UP000828048">
    <property type="component" value="Chromosome 8"/>
</dbReference>
<sequence>MSSRQKSPTTRPMRGGGMTRRRQNSQRRRRLCRKAQKNTSRTAVNGRGACSSVVSDKLEALKNLIPAAAHISNGERKPDQLFQETADYIVLLKTQVLILQRLVDIYGSTQNQNDDAV</sequence>
<gene>
    <name evidence="1" type="ORF">Vadar_006612</name>
</gene>
<dbReference type="EMBL" id="CM037158">
    <property type="protein sequence ID" value="KAH7851048.1"/>
    <property type="molecule type" value="Genomic_DNA"/>
</dbReference>
<protein>
    <submittedName>
        <fullName evidence="1">Uncharacterized protein</fullName>
    </submittedName>
</protein>
<name>A0ACB7YBX3_9ERIC</name>
<comment type="caution">
    <text evidence="1">The sequence shown here is derived from an EMBL/GenBank/DDBJ whole genome shotgun (WGS) entry which is preliminary data.</text>
</comment>
<evidence type="ECO:0000313" key="1">
    <source>
        <dbReference type="EMBL" id="KAH7851048.1"/>
    </source>
</evidence>